<evidence type="ECO:0008006" key="3">
    <source>
        <dbReference type="Google" id="ProtNLM"/>
    </source>
</evidence>
<proteinExistence type="predicted"/>
<accession>A0ABP1F7T9</accession>
<comment type="caution">
    <text evidence="1">The sequence shown here is derived from an EMBL/GenBank/DDBJ whole genome shotgun (WGS) entry which is preliminary data.</text>
</comment>
<evidence type="ECO:0000313" key="2">
    <source>
        <dbReference type="Proteomes" id="UP001497527"/>
    </source>
</evidence>
<dbReference type="Proteomes" id="UP001497527">
    <property type="component" value="Unassembled WGS sequence"/>
</dbReference>
<gene>
    <name evidence="1" type="ORF">T190423A01A_80004</name>
</gene>
<dbReference type="EMBL" id="CAXJIO010000017">
    <property type="protein sequence ID" value="CAL2104467.1"/>
    <property type="molecule type" value="Genomic_DNA"/>
</dbReference>
<keyword evidence="2" id="KW-1185">Reference proteome</keyword>
<evidence type="ECO:0000313" key="1">
    <source>
        <dbReference type="EMBL" id="CAL2104467.1"/>
    </source>
</evidence>
<name>A0ABP1F7T9_9FLAO</name>
<protein>
    <recommendedName>
        <fullName evidence="3">SH3 domain-containing protein</fullName>
    </recommendedName>
</protein>
<organism evidence="1 2">
    <name type="scientific">Tenacibaculum polynesiense</name>
    <dbReference type="NCBI Taxonomy" id="3137857"/>
    <lineage>
        <taxon>Bacteria</taxon>
        <taxon>Pseudomonadati</taxon>
        <taxon>Bacteroidota</taxon>
        <taxon>Flavobacteriia</taxon>
        <taxon>Flavobacteriales</taxon>
        <taxon>Flavobacteriaceae</taxon>
        <taxon>Tenacibaculum</taxon>
    </lineage>
</organism>
<sequence length="237" mass="28064">MKREREEFIFEKFKNSYKHFPLGKIDKEHKDMPDFMLYSEGKKIGIEVTEVYQDSNDKYSRLKQKFSDRQCFTELLIQELQELVNFKFELSILFNEHEYIKKSERSNISEILCELVREEFIKLENKNEIVCKDQMMLPEQIVSIQILRFDELDESFYNNSEGGSIGALKDPHIESILLKKEKALLKYIDCDEQWLLISQGNGFAGYFVGTDIKPSFESNFDKVFLFKLGESKIIELK</sequence>
<reference evidence="1 2" key="1">
    <citation type="submission" date="2024-05" db="EMBL/GenBank/DDBJ databases">
        <authorList>
            <person name="Duchaud E."/>
        </authorList>
    </citation>
    <scope>NUCLEOTIDE SEQUENCE [LARGE SCALE GENOMIC DNA]</scope>
    <source>
        <strain evidence="1">Ena-SAMPLE-TAB-13-05-2024-13:56:06:370-140308</strain>
    </source>
</reference>
<dbReference type="RefSeq" id="WP_348718948.1">
    <property type="nucleotide sequence ID" value="NZ_CAXJIO010000017.1"/>
</dbReference>